<dbReference type="AlphaFoldDB" id="A0A8J5NA34"/>
<dbReference type="Proteomes" id="UP000747542">
    <property type="component" value="Unassembled WGS sequence"/>
</dbReference>
<accession>A0A8J5NA34</accession>
<dbReference type="PROSITE" id="PS51257">
    <property type="entry name" value="PROKAR_LIPOPROTEIN"/>
    <property type="match status" value="1"/>
</dbReference>
<dbReference type="SUPFAM" id="SSF56436">
    <property type="entry name" value="C-type lectin-like"/>
    <property type="match status" value="1"/>
</dbReference>
<reference evidence="3" key="1">
    <citation type="journal article" date="2021" name="Sci. Adv.">
        <title>The American lobster genome reveals insights on longevity, neural, and immune adaptations.</title>
        <authorList>
            <person name="Polinski J.M."/>
            <person name="Zimin A.V."/>
            <person name="Clark K.F."/>
            <person name="Kohn A.B."/>
            <person name="Sadowski N."/>
            <person name="Timp W."/>
            <person name="Ptitsyn A."/>
            <person name="Khanna P."/>
            <person name="Romanova D.Y."/>
            <person name="Williams P."/>
            <person name="Greenwood S.J."/>
            <person name="Moroz L.L."/>
            <person name="Walt D.R."/>
            <person name="Bodnar A.G."/>
        </authorList>
    </citation>
    <scope>NUCLEOTIDE SEQUENCE</scope>
    <source>
        <strain evidence="3">GMGI-L3</strain>
    </source>
</reference>
<dbReference type="Pfam" id="PF00059">
    <property type="entry name" value="Lectin_C"/>
    <property type="match status" value="1"/>
</dbReference>
<dbReference type="PROSITE" id="PS50041">
    <property type="entry name" value="C_TYPE_LECTIN_2"/>
    <property type="match status" value="1"/>
</dbReference>
<dbReference type="PANTHER" id="PTHR22801">
    <property type="entry name" value="LITHOSTATHINE"/>
    <property type="match status" value="1"/>
</dbReference>
<feature type="chain" id="PRO_5035312063" evidence="1">
    <location>
        <begin position="29"/>
        <end position="202"/>
    </location>
</feature>
<sequence>MSKGQVTMVHGLLIALLLSCLTVSTVVTEDNDVIHEMRSTMVVSQLMLAEQTAVLQELLNASRSTLRFFAEESSCPYPYKKVLDECFYVCGKKVTFDQARQHCQGMAGDLAHPKHLHALLSLLFEYEQIIGGNVWMGATDSHQENTWLWPDGSPVLKWGRGEPSRLNSASVKEDCLELRLETNMLLNDVICTKKMPFVCQHP</sequence>
<evidence type="ECO:0000313" key="4">
    <source>
        <dbReference type="Proteomes" id="UP000747542"/>
    </source>
</evidence>
<name>A0A8J5NA34_HOMAM</name>
<dbReference type="EMBL" id="JAHLQT010004633">
    <property type="protein sequence ID" value="KAG7175852.1"/>
    <property type="molecule type" value="Genomic_DNA"/>
</dbReference>
<evidence type="ECO:0000313" key="3">
    <source>
        <dbReference type="EMBL" id="KAG7175852.1"/>
    </source>
</evidence>
<evidence type="ECO:0000256" key="1">
    <source>
        <dbReference type="SAM" id="SignalP"/>
    </source>
</evidence>
<dbReference type="Gene3D" id="3.10.100.10">
    <property type="entry name" value="Mannose-Binding Protein A, subunit A"/>
    <property type="match status" value="1"/>
</dbReference>
<gene>
    <name evidence="3" type="primary">Clec-L37</name>
    <name evidence="3" type="ORF">Hamer_G009878</name>
</gene>
<proteinExistence type="predicted"/>
<dbReference type="InterPro" id="IPR016187">
    <property type="entry name" value="CTDL_fold"/>
</dbReference>
<organism evidence="3 4">
    <name type="scientific">Homarus americanus</name>
    <name type="common">American lobster</name>
    <dbReference type="NCBI Taxonomy" id="6706"/>
    <lineage>
        <taxon>Eukaryota</taxon>
        <taxon>Metazoa</taxon>
        <taxon>Ecdysozoa</taxon>
        <taxon>Arthropoda</taxon>
        <taxon>Crustacea</taxon>
        <taxon>Multicrustacea</taxon>
        <taxon>Malacostraca</taxon>
        <taxon>Eumalacostraca</taxon>
        <taxon>Eucarida</taxon>
        <taxon>Decapoda</taxon>
        <taxon>Pleocyemata</taxon>
        <taxon>Astacidea</taxon>
        <taxon>Nephropoidea</taxon>
        <taxon>Nephropidae</taxon>
        <taxon>Homarus</taxon>
    </lineage>
</organism>
<comment type="caution">
    <text evidence="3">The sequence shown here is derived from an EMBL/GenBank/DDBJ whole genome shotgun (WGS) entry which is preliminary data.</text>
</comment>
<evidence type="ECO:0000259" key="2">
    <source>
        <dbReference type="PROSITE" id="PS50041"/>
    </source>
</evidence>
<dbReference type="InterPro" id="IPR001304">
    <property type="entry name" value="C-type_lectin-like"/>
</dbReference>
<dbReference type="InterPro" id="IPR016186">
    <property type="entry name" value="C-type_lectin-like/link_sf"/>
</dbReference>
<dbReference type="CDD" id="cd00037">
    <property type="entry name" value="CLECT"/>
    <property type="match status" value="1"/>
</dbReference>
<protein>
    <submittedName>
        <fullName evidence="3">C-type lectin-like 37</fullName>
    </submittedName>
</protein>
<feature type="signal peptide" evidence="1">
    <location>
        <begin position="1"/>
        <end position="28"/>
    </location>
</feature>
<keyword evidence="4" id="KW-1185">Reference proteome</keyword>
<dbReference type="InterPro" id="IPR050801">
    <property type="entry name" value="Ca-Dep_Lectins_ImmuneDev"/>
</dbReference>
<dbReference type="SMART" id="SM00034">
    <property type="entry name" value="CLECT"/>
    <property type="match status" value="1"/>
</dbReference>
<dbReference type="PANTHER" id="PTHR22801:SF63">
    <property type="entry name" value="C-TYPE LECTIN DOMAIN-CONTAINING PROTEIN"/>
    <property type="match status" value="1"/>
</dbReference>
<feature type="domain" description="C-type lectin" evidence="2">
    <location>
        <begin position="82"/>
        <end position="200"/>
    </location>
</feature>
<keyword evidence="1" id="KW-0732">Signal</keyword>